<keyword evidence="1" id="KW-0808">Transferase</keyword>
<accession>A0A218XTH6</accession>
<feature type="compositionally biased region" description="Polar residues" evidence="7">
    <location>
        <begin position="320"/>
        <end position="331"/>
    </location>
</feature>
<evidence type="ECO:0000259" key="8">
    <source>
        <dbReference type="PROSITE" id="PS50011"/>
    </source>
</evidence>
<keyword evidence="2 5" id="KW-0547">Nucleotide-binding</keyword>
<dbReference type="PANTHER" id="PTHR24361">
    <property type="entry name" value="MITOGEN-ACTIVATED KINASE KINASE KINASE"/>
    <property type="match status" value="1"/>
</dbReference>
<dbReference type="Proteomes" id="UP000233551">
    <property type="component" value="Unassembled WGS sequence"/>
</dbReference>
<dbReference type="Pfam" id="PF00069">
    <property type="entry name" value="Pkinase"/>
    <property type="match status" value="1"/>
</dbReference>
<evidence type="ECO:0000313" key="11">
    <source>
        <dbReference type="Proteomes" id="UP000197138"/>
    </source>
</evidence>
<evidence type="ECO:0000256" key="4">
    <source>
        <dbReference type="ARBA" id="ARBA00022840"/>
    </source>
</evidence>
<dbReference type="SMART" id="SM00220">
    <property type="entry name" value="S_TKc"/>
    <property type="match status" value="1"/>
</dbReference>
<sequence length="331" mass="36995">MTLVRRRRHQEALKLSLPRLAQFRHQTRLPAPTLLNNPDSPGIENLEKLSVLGHGTGGTVYKVRHCRTHKIYALKTLRWDQSMTAFLHEAEILKRVSSEFILRCHSVCDTGSNPDSDQCFVMEYMEGGSLHDLLRARARLPEYMISDLASRVLQGLHYLHSMQIIHRDIKPSNLLINGNGDVKIADFGVSRGWPGVKDPYQDSCAGTCAYMSPERFDPERWGGDNANGFAGDVWALGVVVLECYMGRFPLIGLGQKPDWATLMCAICFGETPKVPETASRELRDFAGRCLEKDWRRRATVVELLSHPFVSRGSDGGGGNTNVEMSSTVLPT</sequence>
<dbReference type="AlphaFoldDB" id="A0A218XTH6"/>
<organism evidence="9 11">
    <name type="scientific">Punica granatum</name>
    <name type="common">Pomegranate</name>
    <dbReference type="NCBI Taxonomy" id="22663"/>
    <lineage>
        <taxon>Eukaryota</taxon>
        <taxon>Viridiplantae</taxon>
        <taxon>Streptophyta</taxon>
        <taxon>Embryophyta</taxon>
        <taxon>Tracheophyta</taxon>
        <taxon>Spermatophyta</taxon>
        <taxon>Magnoliopsida</taxon>
        <taxon>eudicotyledons</taxon>
        <taxon>Gunneridae</taxon>
        <taxon>Pentapetalae</taxon>
        <taxon>rosids</taxon>
        <taxon>malvids</taxon>
        <taxon>Myrtales</taxon>
        <taxon>Lythraceae</taxon>
        <taxon>Punica</taxon>
    </lineage>
</organism>
<dbReference type="SUPFAM" id="SSF56112">
    <property type="entry name" value="Protein kinase-like (PK-like)"/>
    <property type="match status" value="1"/>
</dbReference>
<feature type="region of interest" description="Disordered" evidence="7">
    <location>
        <begin position="312"/>
        <end position="331"/>
    </location>
</feature>
<evidence type="ECO:0000256" key="2">
    <source>
        <dbReference type="ARBA" id="ARBA00022741"/>
    </source>
</evidence>
<evidence type="ECO:0000256" key="6">
    <source>
        <dbReference type="RuleBase" id="RU000304"/>
    </source>
</evidence>
<proteinExistence type="inferred from homology"/>
<evidence type="ECO:0000256" key="3">
    <source>
        <dbReference type="ARBA" id="ARBA00022777"/>
    </source>
</evidence>
<dbReference type="InterPro" id="IPR017441">
    <property type="entry name" value="Protein_kinase_ATP_BS"/>
</dbReference>
<comment type="similarity">
    <text evidence="6">Belongs to the protein kinase superfamily.</text>
</comment>
<dbReference type="GO" id="GO:0005524">
    <property type="term" value="F:ATP binding"/>
    <property type="evidence" value="ECO:0007669"/>
    <property type="project" value="UniProtKB-UniRule"/>
</dbReference>
<dbReference type="PROSITE" id="PS00108">
    <property type="entry name" value="PROTEIN_KINASE_ST"/>
    <property type="match status" value="1"/>
</dbReference>
<dbReference type="GO" id="GO:0005737">
    <property type="term" value="C:cytoplasm"/>
    <property type="evidence" value="ECO:0007669"/>
    <property type="project" value="TreeGrafter"/>
</dbReference>
<dbReference type="STRING" id="22663.A0A218XTH6"/>
<dbReference type="EMBL" id="PGOL01002722">
    <property type="protein sequence ID" value="PKI45355.1"/>
    <property type="molecule type" value="Genomic_DNA"/>
</dbReference>
<dbReference type="PROSITE" id="PS50011">
    <property type="entry name" value="PROTEIN_KINASE_DOM"/>
    <property type="match status" value="1"/>
</dbReference>
<reference evidence="11" key="1">
    <citation type="journal article" date="2017" name="Plant J.">
        <title>The pomegranate (Punica granatum L.) genome and the genomics of punicalagin biosynthesis.</title>
        <authorList>
            <person name="Qin G."/>
            <person name="Xu C."/>
            <person name="Ming R."/>
            <person name="Tang H."/>
            <person name="Guyot R."/>
            <person name="Kramer E.M."/>
            <person name="Hu Y."/>
            <person name="Yi X."/>
            <person name="Qi Y."/>
            <person name="Xu X."/>
            <person name="Gao Z."/>
            <person name="Pan H."/>
            <person name="Jian J."/>
            <person name="Tian Y."/>
            <person name="Yue Z."/>
            <person name="Xu Y."/>
        </authorList>
    </citation>
    <scope>NUCLEOTIDE SEQUENCE [LARGE SCALE GENOMIC DNA]</scope>
    <source>
        <strain evidence="11">cv. Dabenzi</strain>
    </source>
</reference>
<dbReference type="GeneID" id="116204977"/>
<dbReference type="PROSITE" id="PS00107">
    <property type="entry name" value="PROTEIN_KINASE_ATP"/>
    <property type="match status" value="1"/>
</dbReference>
<protein>
    <recommendedName>
        <fullName evidence="8">Protein kinase domain-containing protein</fullName>
    </recommendedName>
</protein>
<reference evidence="10 12" key="3">
    <citation type="submission" date="2017-11" db="EMBL/GenBank/DDBJ databases">
        <title>De-novo sequencing of pomegranate (Punica granatum L.) genome.</title>
        <authorList>
            <person name="Akparov Z."/>
            <person name="Amiraslanov A."/>
            <person name="Hajiyeva S."/>
            <person name="Abbasov M."/>
            <person name="Kaur K."/>
            <person name="Hamwieh A."/>
            <person name="Solovyev V."/>
            <person name="Salamov A."/>
            <person name="Braich B."/>
            <person name="Kosarev P."/>
            <person name="Mahmoud A."/>
            <person name="Hajiyev E."/>
            <person name="Babayeva S."/>
            <person name="Izzatullayeva V."/>
            <person name="Mammadov A."/>
            <person name="Mammadov A."/>
            <person name="Sharifova S."/>
            <person name="Ojaghi J."/>
            <person name="Eynullazada K."/>
            <person name="Bayramov B."/>
            <person name="Abdulazimova A."/>
            <person name="Shahmuradov I."/>
        </authorList>
    </citation>
    <scope>NUCLEOTIDE SEQUENCE [LARGE SCALE GENOMIC DNA]</scope>
    <source>
        <strain evidence="10">AG2017</strain>
        <strain evidence="12">cv. AG2017</strain>
        <tissue evidence="10">Leaf</tissue>
    </source>
</reference>
<dbReference type="GO" id="GO:0004674">
    <property type="term" value="F:protein serine/threonine kinase activity"/>
    <property type="evidence" value="ECO:0007669"/>
    <property type="project" value="UniProtKB-KW"/>
</dbReference>
<comment type="caution">
    <text evidence="9">The sequence shown here is derived from an EMBL/GenBank/DDBJ whole genome shotgun (WGS) entry which is preliminary data.</text>
</comment>
<dbReference type="Gene3D" id="1.10.510.10">
    <property type="entry name" value="Transferase(Phosphotransferase) domain 1"/>
    <property type="match status" value="1"/>
</dbReference>
<dbReference type="PANTHER" id="PTHR24361:SF747">
    <property type="entry name" value="MITOGEN-ACTIVATED PROTEIN KINASE KINASE 10"/>
    <property type="match status" value="1"/>
</dbReference>
<evidence type="ECO:0000313" key="10">
    <source>
        <dbReference type="EMBL" id="PKI45355.1"/>
    </source>
</evidence>
<feature type="binding site" evidence="5">
    <location>
        <position position="75"/>
    </location>
    <ligand>
        <name>ATP</name>
        <dbReference type="ChEBI" id="CHEBI:30616"/>
    </ligand>
</feature>
<evidence type="ECO:0000256" key="5">
    <source>
        <dbReference type="PROSITE-ProRule" id="PRU10141"/>
    </source>
</evidence>
<feature type="domain" description="Protein kinase" evidence="8">
    <location>
        <begin position="46"/>
        <end position="309"/>
    </location>
</feature>
<keyword evidence="6" id="KW-0723">Serine/threonine-protein kinase</keyword>
<evidence type="ECO:0000313" key="9">
    <source>
        <dbReference type="EMBL" id="OWM88263.1"/>
    </source>
</evidence>
<evidence type="ECO:0000313" key="12">
    <source>
        <dbReference type="Proteomes" id="UP000233551"/>
    </source>
</evidence>
<dbReference type="InterPro" id="IPR000719">
    <property type="entry name" value="Prot_kinase_dom"/>
</dbReference>
<name>A0A218XTH6_PUNGR</name>
<evidence type="ECO:0000256" key="7">
    <source>
        <dbReference type="SAM" id="MobiDB-lite"/>
    </source>
</evidence>
<dbReference type="InterPro" id="IPR008271">
    <property type="entry name" value="Ser/Thr_kinase_AS"/>
</dbReference>
<reference evidence="9" key="2">
    <citation type="submission" date="2017-06" db="EMBL/GenBank/DDBJ databases">
        <title>The pomegranate genome and the genomics of punicalagin biosynthesis.</title>
        <authorList>
            <person name="Xu C."/>
        </authorList>
    </citation>
    <scope>NUCLEOTIDE SEQUENCE [LARGE SCALE GENOMIC DNA]</scope>
    <source>
        <tissue evidence="9">Fresh leaf</tissue>
    </source>
</reference>
<keyword evidence="12" id="KW-1185">Reference proteome</keyword>
<keyword evidence="4 5" id="KW-0067">ATP-binding</keyword>
<keyword evidence="3" id="KW-0418">Kinase</keyword>
<evidence type="ECO:0000256" key="1">
    <source>
        <dbReference type="ARBA" id="ARBA00022679"/>
    </source>
</evidence>
<dbReference type="Proteomes" id="UP000197138">
    <property type="component" value="Unassembled WGS sequence"/>
</dbReference>
<dbReference type="OrthoDB" id="10252354at2759"/>
<dbReference type="InterPro" id="IPR011009">
    <property type="entry name" value="Kinase-like_dom_sf"/>
</dbReference>
<dbReference type="EMBL" id="MTKT01000797">
    <property type="protein sequence ID" value="OWM88263.1"/>
    <property type="molecule type" value="Genomic_DNA"/>
</dbReference>
<gene>
    <name evidence="9" type="ORF">CDL15_Pgr003675</name>
    <name evidence="10" type="ORF">CRG98_034159</name>
</gene>
<dbReference type="InterPro" id="IPR053235">
    <property type="entry name" value="Ser_Thr_kinase"/>
</dbReference>